<dbReference type="PANTHER" id="PTHR12149">
    <property type="entry name" value="FRUCTOSAMINE 3 KINASE-RELATED PROTEIN"/>
    <property type="match status" value="1"/>
</dbReference>
<keyword evidence="1 2" id="KW-0418">Kinase</keyword>
<protein>
    <submittedName>
        <fullName evidence="2">Fructosamine-3-kinase</fullName>
    </submittedName>
</protein>
<dbReference type="Gene3D" id="3.30.200.20">
    <property type="entry name" value="Phosphorylase Kinase, domain 1"/>
    <property type="match status" value="1"/>
</dbReference>
<keyword evidence="1" id="KW-0808">Transferase</keyword>
<gene>
    <name evidence="2" type="ORF">SAMN05216243_2130</name>
</gene>
<dbReference type="PIRSF" id="PIRSF006221">
    <property type="entry name" value="Ketosamine-3-kinase"/>
    <property type="match status" value="1"/>
</dbReference>
<dbReference type="Pfam" id="PF03881">
    <property type="entry name" value="Fructosamin_kin"/>
    <property type="match status" value="1"/>
</dbReference>
<name>A0A1G8ZNW4_9BACI</name>
<reference evidence="2 3" key="1">
    <citation type="submission" date="2016-10" db="EMBL/GenBank/DDBJ databases">
        <authorList>
            <person name="de Groot N.N."/>
        </authorList>
    </citation>
    <scope>NUCLEOTIDE SEQUENCE [LARGE SCALE GENOMIC DNA]</scope>
    <source>
        <strain evidence="2 3">CGMCC 1.6502</strain>
    </source>
</reference>
<dbReference type="EMBL" id="FNFL01000003">
    <property type="protein sequence ID" value="SDK16703.1"/>
    <property type="molecule type" value="Genomic_DNA"/>
</dbReference>
<sequence length="291" mass="33491">MEQVIKDRLEAIGDTSAIDRLRQTAGGDINQAFYVESKNRQYFIKGNQDIPSHFFKAEARGLDIIRDTQAIAVPEVLYYDEPSGAEKGLIIMEWINGKVTETTIERLGRNLAFMHSNHNNRHGFEEDTFIGTLPQPNGFFDNWITYYRDQRLLPQFETAAAKGRMPVIRRKQMESLLNSIDSWFNGEVPASLLHGDLWGGNWLAGPDGEPYLIDPSVFYGDRAFELAFTELFGGFPNDFYHAYQEISPLPYYYQDIKPLYQLYYLLVHLNIFGEAYGSSVDRILNRYAKLN</sequence>
<organism evidence="2 3">
    <name type="scientific">Sediminibacillus albus</name>
    <dbReference type="NCBI Taxonomy" id="407036"/>
    <lineage>
        <taxon>Bacteria</taxon>
        <taxon>Bacillati</taxon>
        <taxon>Bacillota</taxon>
        <taxon>Bacilli</taxon>
        <taxon>Bacillales</taxon>
        <taxon>Bacillaceae</taxon>
        <taxon>Sediminibacillus</taxon>
    </lineage>
</organism>
<dbReference type="PANTHER" id="PTHR12149:SF8">
    <property type="entry name" value="PROTEIN-RIBULOSAMINE 3-KINASE"/>
    <property type="match status" value="1"/>
</dbReference>
<dbReference type="InterPro" id="IPR011009">
    <property type="entry name" value="Kinase-like_dom_sf"/>
</dbReference>
<dbReference type="OrthoDB" id="5291879at2"/>
<evidence type="ECO:0000313" key="3">
    <source>
        <dbReference type="Proteomes" id="UP000198694"/>
    </source>
</evidence>
<dbReference type="Gene3D" id="3.90.1200.10">
    <property type="match status" value="1"/>
</dbReference>
<accession>A0A1G8ZNW4</accession>
<dbReference type="STRING" id="407036.SAMN05216243_2130"/>
<evidence type="ECO:0000313" key="2">
    <source>
        <dbReference type="EMBL" id="SDK16703.1"/>
    </source>
</evidence>
<dbReference type="RefSeq" id="WP_093213855.1">
    <property type="nucleotide sequence ID" value="NZ_FNFL01000003.1"/>
</dbReference>
<dbReference type="InterPro" id="IPR016477">
    <property type="entry name" value="Fructo-/Ketosamine-3-kinase"/>
</dbReference>
<dbReference type="SUPFAM" id="SSF56112">
    <property type="entry name" value="Protein kinase-like (PK-like)"/>
    <property type="match status" value="1"/>
</dbReference>
<comment type="similarity">
    <text evidence="1">Belongs to the fructosamine kinase family.</text>
</comment>
<dbReference type="Proteomes" id="UP000198694">
    <property type="component" value="Unassembled WGS sequence"/>
</dbReference>
<keyword evidence="3" id="KW-1185">Reference proteome</keyword>
<dbReference type="GO" id="GO:0016301">
    <property type="term" value="F:kinase activity"/>
    <property type="evidence" value="ECO:0007669"/>
    <property type="project" value="UniProtKB-UniRule"/>
</dbReference>
<evidence type="ECO:0000256" key="1">
    <source>
        <dbReference type="PIRNR" id="PIRNR006221"/>
    </source>
</evidence>
<proteinExistence type="inferred from homology"/>
<dbReference type="AlphaFoldDB" id="A0A1G8ZNW4"/>